<sequence>MDAAGIESLERATVEAVAPPEVLEIGGWIVPFDHGTIGRAKSAAPLRHDLDAAAVGEIVAAYRARGLPPAFRIADVPAFDEVRAALSAHGLTGQQPTVMKVGDVAALAAFSDAPARVLDRPDEAWAAVFLGEGFDPADGAHRVAALSRSPGAVYGAAGEGGLTQAVGVASFGQGWAGIHGMRTAPAARGRGHAGAILAALGRAMRARGIGRVFLQVEEGNPARRIYRRAGFAPVWTYRYWR</sequence>
<dbReference type="InterPro" id="IPR000182">
    <property type="entry name" value="GNAT_dom"/>
</dbReference>
<dbReference type="PANTHER" id="PTHR43877">
    <property type="entry name" value="AMINOALKYLPHOSPHONATE N-ACETYLTRANSFERASE-RELATED-RELATED"/>
    <property type="match status" value="1"/>
</dbReference>
<evidence type="ECO:0000313" key="5">
    <source>
        <dbReference type="Proteomes" id="UP000249524"/>
    </source>
</evidence>
<accession>A0A328BVN5</accession>
<evidence type="ECO:0000256" key="2">
    <source>
        <dbReference type="ARBA" id="ARBA00023315"/>
    </source>
</evidence>
<dbReference type="PROSITE" id="PS51186">
    <property type="entry name" value="GNAT"/>
    <property type="match status" value="1"/>
</dbReference>
<proteinExistence type="predicted"/>
<dbReference type="EMBL" id="QFYS01000001">
    <property type="protein sequence ID" value="RAK69128.1"/>
    <property type="molecule type" value="Genomic_DNA"/>
</dbReference>
<gene>
    <name evidence="4" type="ORF">DJ019_03735</name>
</gene>
<comment type="caution">
    <text evidence="4">The sequence shown here is derived from an EMBL/GenBank/DDBJ whole genome shotgun (WGS) entry which is preliminary data.</text>
</comment>
<evidence type="ECO:0000313" key="4">
    <source>
        <dbReference type="EMBL" id="RAK69128.1"/>
    </source>
</evidence>
<keyword evidence="2" id="KW-0012">Acyltransferase</keyword>
<dbReference type="SUPFAM" id="SSF55729">
    <property type="entry name" value="Acyl-CoA N-acyltransferases (Nat)"/>
    <property type="match status" value="1"/>
</dbReference>
<keyword evidence="1 4" id="KW-0808">Transferase</keyword>
<dbReference type="PANTHER" id="PTHR43877:SF2">
    <property type="entry name" value="AMINOALKYLPHOSPHONATE N-ACETYLTRANSFERASE-RELATED"/>
    <property type="match status" value="1"/>
</dbReference>
<protein>
    <submittedName>
        <fullName evidence="4">GNAT family N-acetyltransferase</fullName>
    </submittedName>
</protein>
<dbReference type="Proteomes" id="UP000249524">
    <property type="component" value="Unassembled WGS sequence"/>
</dbReference>
<reference evidence="4 5" key="1">
    <citation type="submission" date="2018-05" db="EMBL/GenBank/DDBJ databases">
        <authorList>
            <person name="Lanie J.A."/>
            <person name="Ng W.-L."/>
            <person name="Kazmierczak K.M."/>
            <person name="Andrzejewski T.M."/>
            <person name="Davidsen T.M."/>
            <person name="Wayne K.J."/>
            <person name="Tettelin H."/>
            <person name="Glass J.I."/>
            <person name="Rusch D."/>
            <person name="Podicherti R."/>
            <person name="Tsui H.-C.T."/>
            <person name="Winkler M.E."/>
        </authorList>
    </citation>
    <scope>NUCLEOTIDE SEQUENCE [LARGE SCALE GENOMIC DNA]</scope>
    <source>
        <strain evidence="4 5">BUT-10</strain>
    </source>
</reference>
<feature type="domain" description="N-acetyltransferase" evidence="3">
    <location>
        <begin position="113"/>
        <end position="241"/>
    </location>
</feature>
<dbReference type="OrthoDB" id="9775595at2"/>
<evidence type="ECO:0000256" key="1">
    <source>
        <dbReference type="ARBA" id="ARBA00022679"/>
    </source>
</evidence>
<dbReference type="GO" id="GO:0016747">
    <property type="term" value="F:acyltransferase activity, transferring groups other than amino-acyl groups"/>
    <property type="evidence" value="ECO:0007669"/>
    <property type="project" value="InterPro"/>
</dbReference>
<dbReference type="Gene3D" id="3.40.630.30">
    <property type="match status" value="1"/>
</dbReference>
<evidence type="ECO:0000259" key="3">
    <source>
        <dbReference type="PROSITE" id="PS51186"/>
    </source>
</evidence>
<keyword evidence="5" id="KW-1185">Reference proteome</keyword>
<dbReference type="AlphaFoldDB" id="A0A328BVN5"/>
<dbReference type="RefSeq" id="WP_111274619.1">
    <property type="nucleotide sequence ID" value="NZ_QFYS01000001.1"/>
</dbReference>
<name>A0A328BVN5_9CAUL</name>
<dbReference type="Pfam" id="PF24553">
    <property type="entry name" value="Rv0428c_C"/>
    <property type="match status" value="1"/>
</dbReference>
<dbReference type="InterPro" id="IPR050832">
    <property type="entry name" value="Bact_Acetyltransf"/>
</dbReference>
<organism evidence="4 5">
    <name type="scientific">Phenylobacterium kunshanense</name>
    <dbReference type="NCBI Taxonomy" id="1445034"/>
    <lineage>
        <taxon>Bacteria</taxon>
        <taxon>Pseudomonadati</taxon>
        <taxon>Pseudomonadota</taxon>
        <taxon>Alphaproteobacteria</taxon>
        <taxon>Caulobacterales</taxon>
        <taxon>Caulobacteraceae</taxon>
        <taxon>Phenylobacterium</taxon>
    </lineage>
</organism>
<dbReference type="InterPro" id="IPR056935">
    <property type="entry name" value="Rv0428c-like_C"/>
</dbReference>
<dbReference type="InterPro" id="IPR016181">
    <property type="entry name" value="Acyl_CoA_acyltransferase"/>
</dbReference>